<dbReference type="EMBL" id="MT142953">
    <property type="protein sequence ID" value="QJA90988.1"/>
    <property type="molecule type" value="Genomic_DNA"/>
</dbReference>
<accession>A0A6M3LD13</accession>
<sequence length="77" mass="9282">MNRKPIIINNSTIACIFIYNRDFDSWLDWVGIEADCTDNEKQTREAAKLFIDHLDEHWTPRLLQCLRDECEKRLKDR</sequence>
<dbReference type="AlphaFoldDB" id="A0A6M3LD13"/>
<evidence type="ECO:0000313" key="1">
    <source>
        <dbReference type="EMBL" id="QJA90988.1"/>
    </source>
</evidence>
<dbReference type="PROSITE" id="PS51257">
    <property type="entry name" value="PROKAR_LIPOPROTEIN"/>
    <property type="match status" value="1"/>
</dbReference>
<organism evidence="1">
    <name type="scientific">viral metagenome</name>
    <dbReference type="NCBI Taxonomy" id="1070528"/>
    <lineage>
        <taxon>unclassified sequences</taxon>
        <taxon>metagenomes</taxon>
        <taxon>organismal metagenomes</taxon>
    </lineage>
</organism>
<reference evidence="1" key="1">
    <citation type="submission" date="2020-03" db="EMBL/GenBank/DDBJ databases">
        <title>The deep terrestrial virosphere.</title>
        <authorList>
            <person name="Holmfeldt K."/>
            <person name="Nilsson E."/>
            <person name="Simone D."/>
            <person name="Lopez-Fernandez M."/>
            <person name="Wu X."/>
            <person name="de Brujin I."/>
            <person name="Lundin D."/>
            <person name="Andersson A."/>
            <person name="Bertilsson S."/>
            <person name="Dopson M."/>
        </authorList>
    </citation>
    <scope>NUCLEOTIDE SEQUENCE</scope>
    <source>
        <strain evidence="1">MM415B03501</strain>
    </source>
</reference>
<gene>
    <name evidence="1" type="ORF">MM415B03501_0006</name>
</gene>
<name>A0A6M3LD13_9ZZZZ</name>
<proteinExistence type="predicted"/>
<protein>
    <submittedName>
        <fullName evidence="1">Uncharacterized protein</fullName>
    </submittedName>
</protein>